<evidence type="ECO:0000256" key="1">
    <source>
        <dbReference type="SAM" id="MobiDB-lite"/>
    </source>
</evidence>
<proteinExistence type="predicted"/>
<protein>
    <submittedName>
        <fullName evidence="2">Uncharacterized protein</fullName>
    </submittedName>
</protein>
<feature type="region of interest" description="Disordered" evidence="1">
    <location>
        <begin position="150"/>
        <end position="204"/>
    </location>
</feature>
<evidence type="ECO:0000313" key="2">
    <source>
        <dbReference type="EMBL" id="KAK9901155.1"/>
    </source>
</evidence>
<dbReference type="AlphaFoldDB" id="A0AAW1VIK0"/>
<name>A0AAW1VIK0_RUBAR</name>
<dbReference type="EMBL" id="JBEDUW010000330">
    <property type="protein sequence ID" value="KAK9901155.1"/>
    <property type="molecule type" value="Genomic_DNA"/>
</dbReference>
<reference evidence="2 3" key="1">
    <citation type="journal article" date="2023" name="G3 (Bethesda)">
        <title>A chromosome-length genome assembly and annotation of blackberry (Rubus argutus, cv. 'Hillquist').</title>
        <authorList>
            <person name="Bruna T."/>
            <person name="Aryal R."/>
            <person name="Dudchenko O."/>
            <person name="Sargent D.J."/>
            <person name="Mead D."/>
            <person name="Buti M."/>
            <person name="Cavallini A."/>
            <person name="Hytonen T."/>
            <person name="Andres J."/>
            <person name="Pham M."/>
            <person name="Weisz D."/>
            <person name="Mascagni F."/>
            <person name="Usai G."/>
            <person name="Natali L."/>
            <person name="Bassil N."/>
            <person name="Fernandez G.E."/>
            <person name="Lomsadze A."/>
            <person name="Armour M."/>
            <person name="Olukolu B."/>
            <person name="Poorten T."/>
            <person name="Britton C."/>
            <person name="Davik J."/>
            <person name="Ashrafi H."/>
            <person name="Aiden E.L."/>
            <person name="Borodovsky M."/>
            <person name="Worthington M."/>
        </authorList>
    </citation>
    <scope>NUCLEOTIDE SEQUENCE [LARGE SCALE GENOMIC DNA]</scope>
    <source>
        <strain evidence="2">PI 553951</strain>
    </source>
</reference>
<sequence length="204" mass="22749">MAVPKSPTKSSHTKAITTQPNSSLHRAFVLIPTQSTKIPRVPSFNQITYSAREPSHHQTHNLSLALPLINHHLQTAIQANPWFVTNLSRPSILSTVPANQNPYPIHSSAKILRVHQTTNSSPLPQSPPFHFHHQTVTTCNKITNPCSAGNHYNLPRPTQNSTGVHSPKSCRRRLPVLSLPPRDGKRSGERRKDEHGPERGEEKK</sequence>
<accession>A0AAW1VIK0</accession>
<comment type="caution">
    <text evidence="2">The sequence shown here is derived from an EMBL/GenBank/DDBJ whole genome shotgun (WGS) entry which is preliminary data.</text>
</comment>
<keyword evidence="3" id="KW-1185">Reference proteome</keyword>
<dbReference type="Proteomes" id="UP001457282">
    <property type="component" value="Unassembled WGS sequence"/>
</dbReference>
<feature type="compositionally biased region" description="Basic and acidic residues" evidence="1">
    <location>
        <begin position="182"/>
        <end position="204"/>
    </location>
</feature>
<organism evidence="2 3">
    <name type="scientific">Rubus argutus</name>
    <name type="common">Southern blackberry</name>
    <dbReference type="NCBI Taxonomy" id="59490"/>
    <lineage>
        <taxon>Eukaryota</taxon>
        <taxon>Viridiplantae</taxon>
        <taxon>Streptophyta</taxon>
        <taxon>Embryophyta</taxon>
        <taxon>Tracheophyta</taxon>
        <taxon>Spermatophyta</taxon>
        <taxon>Magnoliopsida</taxon>
        <taxon>eudicotyledons</taxon>
        <taxon>Gunneridae</taxon>
        <taxon>Pentapetalae</taxon>
        <taxon>rosids</taxon>
        <taxon>fabids</taxon>
        <taxon>Rosales</taxon>
        <taxon>Rosaceae</taxon>
        <taxon>Rosoideae</taxon>
        <taxon>Rosoideae incertae sedis</taxon>
        <taxon>Rubus</taxon>
    </lineage>
</organism>
<gene>
    <name evidence="2" type="ORF">M0R45_002253</name>
</gene>
<evidence type="ECO:0000313" key="3">
    <source>
        <dbReference type="Proteomes" id="UP001457282"/>
    </source>
</evidence>